<proteinExistence type="predicted"/>
<evidence type="ECO:0008006" key="4">
    <source>
        <dbReference type="Google" id="ProtNLM"/>
    </source>
</evidence>
<feature type="compositionally biased region" description="Polar residues" evidence="1">
    <location>
        <begin position="769"/>
        <end position="778"/>
    </location>
</feature>
<dbReference type="Pfam" id="PF13374">
    <property type="entry name" value="TPR_10"/>
    <property type="match status" value="4"/>
</dbReference>
<dbReference type="SMART" id="SM00028">
    <property type="entry name" value="TPR"/>
    <property type="match status" value="4"/>
</dbReference>
<evidence type="ECO:0000313" key="2">
    <source>
        <dbReference type="EMBL" id="MQY06065.1"/>
    </source>
</evidence>
<accession>A0A7K0BY05</accession>
<dbReference type="Proteomes" id="UP000487268">
    <property type="component" value="Unassembled WGS sequence"/>
</dbReference>
<dbReference type="EMBL" id="WEGH01000002">
    <property type="protein sequence ID" value="MQY06065.1"/>
    <property type="molecule type" value="Genomic_DNA"/>
</dbReference>
<gene>
    <name evidence="2" type="ORF">ACRB68_41450</name>
</gene>
<dbReference type="OrthoDB" id="3218567at2"/>
<evidence type="ECO:0000313" key="3">
    <source>
        <dbReference type="Proteomes" id="UP000487268"/>
    </source>
</evidence>
<dbReference type="PANTHER" id="PTHR19959">
    <property type="entry name" value="KINESIN LIGHT CHAIN"/>
    <property type="match status" value="1"/>
</dbReference>
<feature type="region of interest" description="Disordered" evidence="1">
    <location>
        <begin position="769"/>
        <end position="794"/>
    </location>
</feature>
<protein>
    <recommendedName>
        <fullName evidence="4">Tetratricopeptide repeat protein</fullName>
    </recommendedName>
</protein>
<dbReference type="RefSeq" id="WP_153534463.1">
    <property type="nucleotide sequence ID" value="NZ_WEGH01000002.1"/>
</dbReference>
<dbReference type="Gene3D" id="1.25.40.10">
    <property type="entry name" value="Tetratricopeptide repeat domain"/>
    <property type="match status" value="2"/>
</dbReference>
<evidence type="ECO:0000256" key="1">
    <source>
        <dbReference type="SAM" id="MobiDB-lite"/>
    </source>
</evidence>
<dbReference type="PANTHER" id="PTHR19959:SF119">
    <property type="entry name" value="FUNGAL LIPASE-LIKE DOMAIN-CONTAINING PROTEIN"/>
    <property type="match status" value="1"/>
</dbReference>
<keyword evidence="3" id="KW-1185">Reference proteome</keyword>
<feature type="compositionally biased region" description="Acidic residues" evidence="1">
    <location>
        <begin position="783"/>
        <end position="794"/>
    </location>
</feature>
<comment type="caution">
    <text evidence="2">The sequence shown here is derived from an EMBL/GenBank/DDBJ whole genome shotgun (WGS) entry which is preliminary data.</text>
</comment>
<dbReference type="SUPFAM" id="SSF48452">
    <property type="entry name" value="TPR-like"/>
    <property type="match status" value="1"/>
</dbReference>
<dbReference type="AlphaFoldDB" id="A0A7K0BY05"/>
<organism evidence="2 3">
    <name type="scientific">Actinomadura macrotermitis</name>
    <dbReference type="NCBI Taxonomy" id="2585200"/>
    <lineage>
        <taxon>Bacteria</taxon>
        <taxon>Bacillati</taxon>
        <taxon>Actinomycetota</taxon>
        <taxon>Actinomycetes</taxon>
        <taxon>Streptosporangiales</taxon>
        <taxon>Thermomonosporaceae</taxon>
        <taxon>Actinomadura</taxon>
    </lineage>
</organism>
<reference evidence="2 3" key="1">
    <citation type="submission" date="2019-10" db="EMBL/GenBank/DDBJ databases">
        <title>Actinomadura rubteroloni sp. nov. and Actinomadura macrotermitis sp. nov., isolated from the gut of fungus growing-termite Macrotermes natalensis.</title>
        <authorList>
            <person name="Benndorf R."/>
            <person name="Martin K."/>
            <person name="Kuefner M."/>
            <person name="De Beer W."/>
            <person name="Kaster A.-K."/>
            <person name="Vollmers J."/>
            <person name="Poulsen M."/>
            <person name="Beemelmanns C."/>
        </authorList>
    </citation>
    <scope>NUCLEOTIDE SEQUENCE [LARGE SCALE GENOMIC DNA]</scope>
    <source>
        <strain evidence="2 3">RB68</strain>
    </source>
</reference>
<name>A0A7K0BY05_9ACTN</name>
<sequence>MSAGQRVDGWVGGHNIQIGRVDGDLTVLLDRAEYRLELLEPREPARVPRSRRSPSYLLDARQEIVPYRPRPEMEESLRRWRDEDDEPASLLLMHAPGGQGKTRLAGWFATQTHEQGWAVTQAVTRTARPPAATVQGLGGEVPLLVVVDYADRWPLSALVHLVESLVFGHPGRRLRVLLLARPQTGFWESVEAELARISIDLPSPIPLPPLATGPAGEVFTDAATAFQTALTTPPYTPVPCPAEWSEADSPLTVHMSALAAVCAARDDVPAPDRDELSKFLLGHERRYWQADPTSTEQIETMMLVASLFGPLETLQRARSWLKLAHLANGDTQAEQLLATHRRLYPADTLTQSNPAALAPLRPDRIAEDFIATQLARPHTAELVTELLSHAEPAEIRQGLIMLAAAGDRHTTARTALFDLIATNPALARQATPPVIDTFIRHGTHRQAVTLHRALPRYSTELLRPTRDLAQHILTTLPAQTPPATRAYWLNWASLRLAAAGDRQAALTTIQEAVDLYRVLAKNEPAAHLPNLAMALNNLGNHLAETGDRQAALTAAQEAVTIRRALAKNEPAAHLPSLAGALNNLGNRLAETGDRQAALTAAQEAVDLYRVLAKNEPAAHLPNLAMALNNLGNRLAETGDRQAALTAAQEAVTIRRALAKNEPAAHQPDLAMALNNLGNRLAQTGDRQAALTAAQEAVTIRRALAKDEPAAYLPDLAMSLCAEVWIKEMHSFDLSTALTTVDEAIEIYEKLAEQLPQTFNGQLAAARATRSNIRQQIDAASQEDPPDEQDAPDGP</sequence>
<dbReference type="InterPro" id="IPR019734">
    <property type="entry name" value="TPR_rpt"/>
</dbReference>
<dbReference type="InterPro" id="IPR011990">
    <property type="entry name" value="TPR-like_helical_dom_sf"/>
</dbReference>